<evidence type="ECO:0000313" key="2">
    <source>
        <dbReference type="EMBL" id="BDD09325.1"/>
    </source>
</evidence>
<accession>A0AAU9DEH0</accession>
<protein>
    <recommendedName>
        <fullName evidence="4">PI3K/PI4K catalytic domain-containing protein</fullName>
    </recommendedName>
</protein>
<dbReference type="AlphaFoldDB" id="A0AAU9DEH0"/>
<proteinExistence type="predicted"/>
<reference evidence="2 3" key="1">
    <citation type="submission" date="2021-12" db="EMBL/GenBank/DDBJ databases">
        <title>Genome sequencing of bacteria with rrn-lacking chromosome and rrn-plasmid.</title>
        <authorList>
            <person name="Anda M."/>
            <person name="Iwasaki W."/>
        </authorList>
    </citation>
    <scope>NUCLEOTIDE SEQUENCE [LARGE SCALE GENOMIC DNA]</scope>
    <source>
        <strain evidence="2 3">DSM 100852</strain>
    </source>
</reference>
<evidence type="ECO:0000256" key="1">
    <source>
        <dbReference type="SAM" id="MobiDB-lite"/>
    </source>
</evidence>
<dbReference type="KEGG" id="fax:FUAX_17570"/>
<dbReference type="RefSeq" id="WP_338394535.1">
    <property type="nucleotide sequence ID" value="NZ_AP025314.1"/>
</dbReference>
<evidence type="ECO:0000313" key="3">
    <source>
        <dbReference type="Proteomes" id="UP001348817"/>
    </source>
</evidence>
<gene>
    <name evidence="2" type="ORF">FUAX_17570</name>
</gene>
<dbReference type="Proteomes" id="UP001348817">
    <property type="component" value="Chromosome"/>
</dbReference>
<evidence type="ECO:0008006" key="4">
    <source>
        <dbReference type="Google" id="ProtNLM"/>
    </source>
</evidence>
<organism evidence="2 3">
    <name type="scientific">Fulvitalea axinellae</name>
    <dbReference type="NCBI Taxonomy" id="1182444"/>
    <lineage>
        <taxon>Bacteria</taxon>
        <taxon>Pseudomonadati</taxon>
        <taxon>Bacteroidota</taxon>
        <taxon>Cytophagia</taxon>
        <taxon>Cytophagales</taxon>
        <taxon>Persicobacteraceae</taxon>
        <taxon>Fulvitalea</taxon>
    </lineage>
</organism>
<keyword evidence="3" id="KW-1185">Reference proteome</keyword>
<dbReference type="EMBL" id="AP025314">
    <property type="protein sequence ID" value="BDD09325.1"/>
    <property type="molecule type" value="Genomic_DNA"/>
</dbReference>
<name>A0AAU9DEH0_9BACT</name>
<sequence length="405" mass="45791">MTFYSPGKRNQADRKANSAGRRGIGKFPGVAQCMLYPDFSSVKVSKPTQGKTGKVFFIKDAKGQEFVLKFDPINPKSAYRETFSSNFIKAVGMTEVTAPETRLFKPGSREYGQLKTFVALDHGPEARELLQLLLKPPTDVAILQERVEGVPLTYDQSPDSEFQKFWADPNNQLKLGRMAAMDLMLGNWDRLWASFNEGNMLLKETEDNKVRKTTMVGIDQFFSFMNLERIIRALDKKRDHFAPWTCSTKVGRDDVSYFDLPEEQHPADLMERANGVSESFLAIIMETLTDFMGGGSLGNPLMRHLGNILIASFEPNLGAISIGFMEGCMAIAKWCDEKAEEFFSRNDFDAIHMEIEALKGTWRQVAGVINIGVRDEIATKLTEEKKKLSIVEEPTRMDKFKRLFS</sequence>
<feature type="region of interest" description="Disordered" evidence="1">
    <location>
        <begin position="1"/>
        <end position="23"/>
    </location>
</feature>